<dbReference type="Pfam" id="PF00581">
    <property type="entry name" value="Rhodanese"/>
    <property type="match status" value="1"/>
</dbReference>
<gene>
    <name evidence="4" type="ORF">FPOA_06665</name>
</gene>
<dbReference type="SMART" id="SM00450">
    <property type="entry name" value="RHOD"/>
    <property type="match status" value="1"/>
</dbReference>
<reference evidence="4 5" key="1">
    <citation type="submission" date="2016-06" db="EMBL/GenBank/DDBJ databases">
        <title>Living apart together: crosstalk between the core and supernumerary genomes in a fungal plant pathogen.</title>
        <authorList>
            <person name="Vanheule A."/>
            <person name="Audenaert K."/>
            <person name="Warris S."/>
            <person name="Van De Geest H."/>
            <person name="Schijlen E."/>
            <person name="Hofte M."/>
            <person name="De Saeger S."/>
            <person name="Haesaert G."/>
            <person name="Waalwijk C."/>
            <person name="Van Der Lee T."/>
        </authorList>
    </citation>
    <scope>NUCLEOTIDE SEQUENCE [LARGE SCALE GENOMIC DNA]</scope>
    <source>
        <strain evidence="4 5">2516</strain>
    </source>
</reference>
<accession>A0A1B8AIF8</accession>
<dbReference type="STRING" id="36050.A0A1B8AIF8"/>
<feature type="compositionally biased region" description="Pro residues" evidence="2">
    <location>
        <begin position="321"/>
        <end position="334"/>
    </location>
</feature>
<feature type="region of interest" description="Disordered" evidence="2">
    <location>
        <begin position="315"/>
        <end position="354"/>
    </location>
</feature>
<dbReference type="PANTHER" id="PTHR42070:SF1">
    <property type="entry name" value="FILAMENT ASSOCIATED PROTEIN, PUTATIVE (AFU_ORTHOLOGUE AFUA_8G06630)-RELATED"/>
    <property type="match status" value="1"/>
</dbReference>
<dbReference type="InterPro" id="IPR001763">
    <property type="entry name" value="Rhodanese-like_dom"/>
</dbReference>
<sequence>MGAAVTPWHTAYPSPRDTRPESLTQKQVLAKLRGGNELQGTNFLLVDLRSNDHEGGTIRGSINLPAQSLYPAIPTLYTVCKAAGIHTIIWYCGSSQGRGPRAAGWFRDYLASQGDKETRSVILRGGIKGWATAGREYTEWIDECSTPSTPSTPNLSILRSVKLRSTLCEPTSQILSIVLVLPMPRKNRIPASAIQNRDNQRRSRARRRQFIEELQQQLQDYERRGVQASIEMQQVAQAVVWENKNLRGLLHLRGVSQYDIDDHLSLVGSIGTEPNLDLRNSLQRGSDPPSPCGQRYSAMEQPSTNTLHTIATYPQDIDDLPSPPSTPLLNPPSSIPSCGLATSAPARSTPSADMAETDCVATNNRDHEKGGSYDSYTAQLPDRTSISFICNDNFPDPGSRTDILPPVTDCFCPPDSPISISGHWNRGLSCKTAIDIIAGLQNNVDSDQVRGLLHCKESDDCIVQNSSVFQILDKMA</sequence>
<dbReference type="PROSITE" id="PS50206">
    <property type="entry name" value="RHODANESE_3"/>
    <property type="match status" value="1"/>
</dbReference>
<evidence type="ECO:0000259" key="3">
    <source>
        <dbReference type="PROSITE" id="PS50206"/>
    </source>
</evidence>
<evidence type="ECO:0000256" key="2">
    <source>
        <dbReference type="SAM" id="MobiDB-lite"/>
    </source>
</evidence>
<dbReference type="InterPro" id="IPR036873">
    <property type="entry name" value="Rhodanese-like_dom_sf"/>
</dbReference>
<dbReference type="EMBL" id="LYXU01000003">
    <property type="protein sequence ID" value="OBS20287.1"/>
    <property type="molecule type" value="Genomic_DNA"/>
</dbReference>
<keyword evidence="1" id="KW-0175">Coiled coil</keyword>
<dbReference type="Gene3D" id="3.40.250.10">
    <property type="entry name" value="Rhodanese-like domain"/>
    <property type="match status" value="1"/>
</dbReference>
<dbReference type="PANTHER" id="PTHR42070">
    <property type="entry name" value="FILAMENT ASSOCIATED PROTEIN, PUTATIVE (AFU_ORTHOLOGUE AFUA_8G06630)-RELATED"/>
    <property type="match status" value="1"/>
</dbReference>
<evidence type="ECO:0000313" key="5">
    <source>
        <dbReference type="Proteomes" id="UP000091967"/>
    </source>
</evidence>
<dbReference type="SUPFAM" id="SSF52821">
    <property type="entry name" value="Rhodanese/Cell cycle control phosphatase"/>
    <property type="match status" value="1"/>
</dbReference>
<keyword evidence="5" id="KW-1185">Reference proteome</keyword>
<feature type="domain" description="Rhodanese" evidence="3">
    <location>
        <begin position="39"/>
        <end position="139"/>
    </location>
</feature>
<evidence type="ECO:0000313" key="4">
    <source>
        <dbReference type="EMBL" id="OBS20287.1"/>
    </source>
</evidence>
<proteinExistence type="predicted"/>
<protein>
    <recommendedName>
        <fullName evidence="3">Rhodanese domain-containing protein</fullName>
    </recommendedName>
</protein>
<organism evidence="4 5">
    <name type="scientific">Fusarium poae</name>
    <dbReference type="NCBI Taxonomy" id="36050"/>
    <lineage>
        <taxon>Eukaryota</taxon>
        <taxon>Fungi</taxon>
        <taxon>Dikarya</taxon>
        <taxon>Ascomycota</taxon>
        <taxon>Pezizomycotina</taxon>
        <taxon>Sordariomycetes</taxon>
        <taxon>Hypocreomycetidae</taxon>
        <taxon>Hypocreales</taxon>
        <taxon>Nectriaceae</taxon>
        <taxon>Fusarium</taxon>
    </lineage>
</organism>
<comment type="caution">
    <text evidence="4">The sequence shown here is derived from an EMBL/GenBank/DDBJ whole genome shotgun (WGS) entry which is preliminary data.</text>
</comment>
<dbReference type="Proteomes" id="UP000091967">
    <property type="component" value="Unassembled WGS sequence"/>
</dbReference>
<feature type="coiled-coil region" evidence="1">
    <location>
        <begin position="204"/>
        <end position="231"/>
    </location>
</feature>
<dbReference type="AlphaFoldDB" id="A0A1B8AIF8"/>
<name>A0A1B8AIF8_FUSPO</name>
<evidence type="ECO:0000256" key="1">
    <source>
        <dbReference type="SAM" id="Coils"/>
    </source>
</evidence>
<feature type="compositionally biased region" description="Low complexity" evidence="2">
    <location>
        <begin position="335"/>
        <end position="352"/>
    </location>
</feature>
<feature type="region of interest" description="Disordered" evidence="2">
    <location>
        <begin position="1"/>
        <end position="22"/>
    </location>
</feature>